<feature type="region of interest" description="Disordered" evidence="3">
    <location>
        <begin position="148"/>
        <end position="178"/>
    </location>
</feature>
<dbReference type="InterPro" id="IPR045279">
    <property type="entry name" value="ARR-like"/>
</dbReference>
<dbReference type="InParanoid" id="A0A0Q3FK73"/>
<dbReference type="PROSITE" id="PS50110">
    <property type="entry name" value="RESPONSE_REGULATORY"/>
    <property type="match status" value="1"/>
</dbReference>
<dbReference type="PANTHER" id="PTHR43874">
    <property type="entry name" value="TWO-COMPONENT RESPONSE REGULATOR"/>
    <property type="match status" value="1"/>
</dbReference>
<dbReference type="PANTHER" id="PTHR43874:SF123">
    <property type="entry name" value="TWO-COMPONENT RESPONSE REGULATOR ARR14"/>
    <property type="match status" value="1"/>
</dbReference>
<keyword evidence="2" id="KW-0597">Phosphoprotein</keyword>
<accession>A0A0Q3FK73</accession>
<dbReference type="GO" id="GO:0009736">
    <property type="term" value="P:cytokinin-activated signaling pathway"/>
    <property type="evidence" value="ECO:0007669"/>
    <property type="project" value="InterPro"/>
</dbReference>
<name>A0A0Q3FK73_BRADI</name>
<feature type="modified residue" description="4-aspartylphosphate" evidence="2">
    <location>
        <position position="67"/>
    </location>
</feature>
<reference evidence="6" key="3">
    <citation type="submission" date="2018-08" db="UniProtKB">
        <authorList>
            <consortium name="EnsemblPlants"/>
        </authorList>
    </citation>
    <scope>IDENTIFICATION</scope>
    <source>
        <strain evidence="6">cv. Bd21</strain>
    </source>
</reference>
<evidence type="ECO:0000313" key="6">
    <source>
        <dbReference type="EnsemblPlants" id="KQJ98556"/>
    </source>
</evidence>
<evidence type="ECO:0000259" key="4">
    <source>
        <dbReference type="PROSITE" id="PS50110"/>
    </source>
</evidence>
<evidence type="ECO:0000313" key="5">
    <source>
        <dbReference type="EMBL" id="KQJ98556.1"/>
    </source>
</evidence>
<dbReference type="Gramene" id="KQJ98556">
    <property type="protein sequence ID" value="KQJ98556"/>
    <property type="gene ID" value="BRADI_3g37626v3"/>
</dbReference>
<evidence type="ECO:0000256" key="1">
    <source>
        <dbReference type="ARBA" id="ARBA00023012"/>
    </source>
</evidence>
<reference evidence="5 6" key="1">
    <citation type="journal article" date="2010" name="Nature">
        <title>Genome sequencing and analysis of the model grass Brachypodium distachyon.</title>
        <authorList>
            <consortium name="International Brachypodium Initiative"/>
        </authorList>
    </citation>
    <scope>NUCLEOTIDE SEQUENCE [LARGE SCALE GENOMIC DNA]</scope>
    <source>
        <strain evidence="5 6">Bd21</strain>
    </source>
</reference>
<evidence type="ECO:0000256" key="3">
    <source>
        <dbReference type="SAM" id="MobiDB-lite"/>
    </source>
</evidence>
<evidence type="ECO:0000313" key="7">
    <source>
        <dbReference type="Proteomes" id="UP000008810"/>
    </source>
</evidence>
<evidence type="ECO:0000256" key="2">
    <source>
        <dbReference type="PROSITE-ProRule" id="PRU00169"/>
    </source>
</evidence>
<organism evidence="5">
    <name type="scientific">Brachypodium distachyon</name>
    <name type="common">Purple false brome</name>
    <name type="synonym">Trachynia distachya</name>
    <dbReference type="NCBI Taxonomy" id="15368"/>
    <lineage>
        <taxon>Eukaryota</taxon>
        <taxon>Viridiplantae</taxon>
        <taxon>Streptophyta</taxon>
        <taxon>Embryophyta</taxon>
        <taxon>Tracheophyta</taxon>
        <taxon>Spermatophyta</taxon>
        <taxon>Magnoliopsida</taxon>
        <taxon>Liliopsida</taxon>
        <taxon>Poales</taxon>
        <taxon>Poaceae</taxon>
        <taxon>BOP clade</taxon>
        <taxon>Pooideae</taxon>
        <taxon>Stipodae</taxon>
        <taxon>Brachypodieae</taxon>
        <taxon>Brachypodium</taxon>
    </lineage>
</organism>
<feature type="compositionally biased region" description="Polar residues" evidence="3">
    <location>
        <begin position="148"/>
        <end position="163"/>
    </location>
</feature>
<dbReference type="SUPFAM" id="SSF52172">
    <property type="entry name" value="CheY-like"/>
    <property type="match status" value="1"/>
</dbReference>
<dbReference type="GO" id="GO:0000160">
    <property type="term" value="P:phosphorelay signal transduction system"/>
    <property type="evidence" value="ECO:0007669"/>
    <property type="project" value="UniProtKB-KW"/>
</dbReference>
<dbReference type="EMBL" id="CM000882">
    <property type="protein sequence ID" value="KQJ98556.1"/>
    <property type="molecule type" value="Genomic_DNA"/>
</dbReference>
<reference evidence="5" key="2">
    <citation type="submission" date="2017-06" db="EMBL/GenBank/DDBJ databases">
        <title>WGS assembly of Brachypodium distachyon.</title>
        <authorList>
            <consortium name="The International Brachypodium Initiative"/>
            <person name="Lucas S."/>
            <person name="Harmon-Smith M."/>
            <person name="Lail K."/>
            <person name="Tice H."/>
            <person name="Grimwood J."/>
            <person name="Bruce D."/>
            <person name="Barry K."/>
            <person name="Shu S."/>
            <person name="Lindquist E."/>
            <person name="Wang M."/>
            <person name="Pitluck S."/>
            <person name="Vogel J.P."/>
            <person name="Garvin D.F."/>
            <person name="Mockler T.C."/>
            <person name="Schmutz J."/>
            <person name="Rokhsar D."/>
            <person name="Bevan M.W."/>
        </authorList>
    </citation>
    <scope>NUCLEOTIDE SEQUENCE</scope>
    <source>
        <strain evidence="5">Bd21</strain>
    </source>
</reference>
<dbReference type="EnsemblPlants" id="KQJ98556">
    <property type="protein sequence ID" value="KQJ98556"/>
    <property type="gene ID" value="BRADI_3g37626v3"/>
</dbReference>
<dbReference type="Proteomes" id="UP000008810">
    <property type="component" value="Chromosome 3"/>
</dbReference>
<dbReference type="InterPro" id="IPR011006">
    <property type="entry name" value="CheY-like_superfamily"/>
</dbReference>
<keyword evidence="1" id="KW-0902">Two-component regulatory system</keyword>
<dbReference type="AlphaFoldDB" id="A0A0Q3FK73"/>
<sequence>MDEEMFTFFPHGIRALIVDDDQKFLKSAKMMLDLLHFKVATCGSPSSALRLLSDDGGLKDVDVVLADAHKVVASGFDLRAIVEPDLGIPVIYRHPTHMEGDDSSALFQIVQSTTYIIKKPLDASELTGLWRVVAYRKCVLDARGVNARASSSAGRQDDSQPSSLPAGAPPTDDDGEEEAARVHYKVVTLFTEHGGPSSIAGGSSSAVEQPSSFTAGAASNAAEAPFPWPAGNFCGVMAQVATPSEEQNSSGTNQNQASFPLLSFGPFPYQGPFPPTSGQDKITLDNPVGSLAPVSLNPCVAPPTESEIEALFASITDLPASENNVPTQDFGAVAAEAEQSEAAAMVDGLMDVPLDNDYLLGAGAAPVAIDDDILFPLEDILWPEGLMNTDIGGFMEGASGFLDGVGDDMGSSGQGTEGFSFLDDTL</sequence>
<keyword evidence="7" id="KW-1185">Reference proteome</keyword>
<proteinExistence type="predicted"/>
<protein>
    <recommendedName>
        <fullName evidence="4">Response regulatory domain-containing protein</fullName>
    </recommendedName>
</protein>
<gene>
    <name evidence="5" type="ORF">BRADI_3g37626v3</name>
</gene>
<feature type="domain" description="Response regulatory" evidence="4">
    <location>
        <begin position="14"/>
        <end position="134"/>
    </location>
</feature>
<dbReference type="OrthoDB" id="682725at2759"/>
<dbReference type="Gene3D" id="3.40.50.2300">
    <property type="match status" value="1"/>
</dbReference>
<dbReference type="InterPro" id="IPR001789">
    <property type="entry name" value="Sig_transdc_resp-reg_receiver"/>
</dbReference>
<dbReference type="FunCoup" id="A0A0Q3FK73">
    <property type="interactions" value="235"/>
</dbReference>